<name>A0ABN9HY68_RALPI</name>
<feature type="signal peptide" evidence="1">
    <location>
        <begin position="1"/>
        <end position="40"/>
    </location>
</feature>
<organism evidence="2 3">
    <name type="scientific">Ralstonia pickettii</name>
    <name type="common">Burkholderia pickettii</name>
    <dbReference type="NCBI Taxonomy" id="329"/>
    <lineage>
        <taxon>Bacteria</taxon>
        <taxon>Pseudomonadati</taxon>
        <taxon>Pseudomonadota</taxon>
        <taxon>Betaproteobacteria</taxon>
        <taxon>Burkholderiales</taxon>
        <taxon>Burkholderiaceae</taxon>
        <taxon>Ralstonia</taxon>
    </lineage>
</organism>
<comment type="caution">
    <text evidence="2">The sequence shown here is derived from an EMBL/GenBank/DDBJ whole genome shotgun (WGS) entry which is preliminary data.</text>
</comment>
<dbReference type="EMBL" id="CATWFT010000004">
    <property type="protein sequence ID" value="CAJ0723268.1"/>
    <property type="molecule type" value="Genomic_DNA"/>
</dbReference>
<evidence type="ECO:0000256" key="1">
    <source>
        <dbReference type="SAM" id="SignalP"/>
    </source>
</evidence>
<dbReference type="RefSeq" id="WP_316886787.1">
    <property type="nucleotide sequence ID" value="NZ_CATWFT010000004.1"/>
</dbReference>
<accession>A0ABN9HY68</accession>
<keyword evidence="1" id="KW-0732">Signal</keyword>
<sequence>MHRAVAPCSWGEQLHGVLKRVPNGIPVLALLCALASAASAAPLTFNTALPISKDEWILREQFVYMKSTDDPTPMNRRMAVSGLMSMLGYGVTRDFAVFAVLPYADKRLSMNMGGQTVNRSQTGFGDAMFMGRYTAFEVNAAGHTFRIAPLLGVKAPTGGDRASDRLGRLPPMLQPGSGSWDWQGGAVASFQSLDWGADAQLAYQSNGEANGFRAGASSRFDLSVQRRLWPGVLDEGVPDFLYVGLEANLIHVTKNRVNGTDDPNTGGTTLYLTPTLQYVTRKWVLEAGIQIPVSQRLNGTALKNDYILTTGFRHNF</sequence>
<proteinExistence type="predicted"/>
<protein>
    <recommendedName>
        <fullName evidence="4">Transporter</fullName>
    </recommendedName>
</protein>
<keyword evidence="3" id="KW-1185">Reference proteome</keyword>
<evidence type="ECO:0008006" key="4">
    <source>
        <dbReference type="Google" id="ProtNLM"/>
    </source>
</evidence>
<gene>
    <name evidence="2" type="ORF">R38712_01816</name>
</gene>
<reference evidence="2 3" key="1">
    <citation type="submission" date="2023-07" db="EMBL/GenBank/DDBJ databases">
        <authorList>
            <person name="Peeters C."/>
        </authorList>
    </citation>
    <scope>NUCLEOTIDE SEQUENCE [LARGE SCALE GENOMIC DNA]</scope>
    <source>
        <strain evidence="2 3">R-38712</strain>
    </source>
</reference>
<evidence type="ECO:0000313" key="3">
    <source>
        <dbReference type="Proteomes" id="UP001189303"/>
    </source>
</evidence>
<dbReference type="Proteomes" id="UP001189303">
    <property type="component" value="Unassembled WGS sequence"/>
</dbReference>
<evidence type="ECO:0000313" key="2">
    <source>
        <dbReference type="EMBL" id="CAJ0723268.1"/>
    </source>
</evidence>
<feature type="chain" id="PRO_5045470853" description="Transporter" evidence="1">
    <location>
        <begin position="41"/>
        <end position="316"/>
    </location>
</feature>